<keyword evidence="3" id="KW-1185">Reference proteome</keyword>
<feature type="region of interest" description="Disordered" evidence="1">
    <location>
        <begin position="1"/>
        <end position="22"/>
    </location>
</feature>
<sequence>MASTQLITDNDRRGTWCNDTGKPPARSLNSKTLEVIIYGIFKHRQLEEERRDKEEDNIGVSFARQQELRFYVLLGALPNELQIRILEFAACACIPIIYVDEAFNPPLFARVLIKGLSRVPTRFIQLAYEATIVSFSFSFHLDFIRRRGPDRQPGLMTVNPPRLFWRQYSAQHIRHITIDLKFSFKIQYLYIGEIRFAQEGIPDIARSFQDLATSTMVLICVFKRGESRNTIRGLLATLCRIESWQSPVVSTFRRELSILLDSFVDHGPRKRRYVRFDIGRAGAPTWWPSAQILSSEPIDVSRFVANHRADEGETMGETLLEHLASQRISKDWVWRTAI</sequence>
<evidence type="ECO:0000313" key="2">
    <source>
        <dbReference type="EMBL" id="OQO05019.1"/>
    </source>
</evidence>
<evidence type="ECO:0000256" key="1">
    <source>
        <dbReference type="SAM" id="MobiDB-lite"/>
    </source>
</evidence>
<dbReference type="InParanoid" id="A0A1V8T130"/>
<evidence type="ECO:0000313" key="3">
    <source>
        <dbReference type="Proteomes" id="UP000192596"/>
    </source>
</evidence>
<name>A0A1V8T130_9PEZI</name>
<accession>A0A1V8T130</accession>
<comment type="caution">
    <text evidence="2">The sequence shown here is derived from an EMBL/GenBank/DDBJ whole genome shotgun (WGS) entry which is preliminary data.</text>
</comment>
<dbReference type="Proteomes" id="UP000192596">
    <property type="component" value="Unassembled WGS sequence"/>
</dbReference>
<protein>
    <submittedName>
        <fullName evidence="2">Uncharacterized protein</fullName>
    </submittedName>
</protein>
<dbReference type="AlphaFoldDB" id="A0A1V8T130"/>
<dbReference type="EMBL" id="NAJO01000020">
    <property type="protein sequence ID" value="OQO05019.1"/>
    <property type="molecule type" value="Genomic_DNA"/>
</dbReference>
<gene>
    <name evidence="2" type="ORF">B0A48_08039</name>
</gene>
<reference evidence="3" key="1">
    <citation type="submission" date="2017-03" db="EMBL/GenBank/DDBJ databases">
        <title>Genomes of endolithic fungi from Antarctica.</title>
        <authorList>
            <person name="Coleine C."/>
            <person name="Masonjones S."/>
            <person name="Stajich J.E."/>
        </authorList>
    </citation>
    <scope>NUCLEOTIDE SEQUENCE [LARGE SCALE GENOMIC DNA]</scope>
    <source>
        <strain evidence="3">CCFEE 5527</strain>
    </source>
</reference>
<organism evidence="2 3">
    <name type="scientific">Cryoendolithus antarcticus</name>
    <dbReference type="NCBI Taxonomy" id="1507870"/>
    <lineage>
        <taxon>Eukaryota</taxon>
        <taxon>Fungi</taxon>
        <taxon>Dikarya</taxon>
        <taxon>Ascomycota</taxon>
        <taxon>Pezizomycotina</taxon>
        <taxon>Dothideomycetes</taxon>
        <taxon>Dothideomycetidae</taxon>
        <taxon>Cladosporiales</taxon>
        <taxon>Cladosporiaceae</taxon>
        <taxon>Cryoendolithus</taxon>
    </lineage>
</organism>
<proteinExistence type="predicted"/>